<protein>
    <submittedName>
        <fullName evidence="2">DegV family protein</fullName>
    </submittedName>
</protein>
<dbReference type="Gene3D" id="3.40.50.10170">
    <property type="match status" value="1"/>
</dbReference>
<organism evidence="2 3">
    <name type="scientific">Acholeplasma brassicae</name>
    <dbReference type="NCBI Taxonomy" id="61635"/>
    <lineage>
        <taxon>Bacteria</taxon>
        <taxon>Bacillati</taxon>
        <taxon>Mycoplasmatota</taxon>
        <taxon>Mollicutes</taxon>
        <taxon>Acholeplasmatales</taxon>
        <taxon>Acholeplasmataceae</taxon>
        <taxon>Acholeplasma</taxon>
    </lineage>
</organism>
<evidence type="ECO:0000256" key="1">
    <source>
        <dbReference type="ARBA" id="ARBA00023121"/>
    </source>
</evidence>
<dbReference type="SUPFAM" id="SSF82549">
    <property type="entry name" value="DAK1/DegV-like"/>
    <property type="match status" value="1"/>
</dbReference>
<keyword evidence="3" id="KW-1185">Reference proteome</keyword>
<dbReference type="GO" id="GO:0008289">
    <property type="term" value="F:lipid binding"/>
    <property type="evidence" value="ECO:0007669"/>
    <property type="project" value="UniProtKB-KW"/>
</dbReference>
<accession>U4KTC6</accession>
<name>U4KTC6_9MOLU</name>
<sequence length="280" mass="31211">MKIAVITDSGANLEVEYKNKMKNLFVVPLMIVIDGKTFRDQIEITSSEVYEKLDTNHVSTSLPDKLDILNSIEQVKAGAYDHVFVISISSGLSGTYNQFRLALLDSKLSYTHIDTRTLGYQEAFIVKRALELIEAGHSVKEIEEALHKLRKDDSLAMYTINTLKYLKKGGRIGKVEGTIGELLRIKPVITVNDEGVYVTLSKGIGISRSLITMKDILVDKFKEDLIDLTIHYGSDLEKATQLGQTLQKSLNVRNLHISELTPVLGIHTGPDMFAYVAARV</sequence>
<gene>
    <name evidence="2" type="ORF">BN85314330</name>
</gene>
<evidence type="ECO:0000313" key="3">
    <source>
        <dbReference type="Proteomes" id="UP000032737"/>
    </source>
</evidence>
<dbReference type="AlphaFoldDB" id="U4KTC6"/>
<dbReference type="PANTHER" id="PTHR33434">
    <property type="entry name" value="DEGV DOMAIN-CONTAINING PROTEIN DR_1986-RELATED"/>
    <property type="match status" value="1"/>
</dbReference>
<reference evidence="2 3" key="1">
    <citation type="journal article" date="2013" name="J. Mol. Microbiol. Biotechnol.">
        <title>Analysis of the Complete Genomes of Acholeplasma brassicae , A. palmae and A. laidlawii and Their Comparison to the Obligate Parasites from ' Candidatus Phytoplasma'.</title>
        <authorList>
            <person name="Kube M."/>
            <person name="Siewert C."/>
            <person name="Migdoll A.M."/>
            <person name="Duduk B."/>
            <person name="Holz S."/>
            <person name="Rabus R."/>
            <person name="Seemuller E."/>
            <person name="Mitrovic J."/>
            <person name="Muller I."/>
            <person name="Buttner C."/>
            <person name="Reinhardt R."/>
        </authorList>
    </citation>
    <scope>NUCLEOTIDE SEQUENCE [LARGE SCALE GENOMIC DNA]</scope>
    <source>
        <strain evidence="3">0502</strain>
    </source>
</reference>
<dbReference type="InterPro" id="IPR003797">
    <property type="entry name" value="DegV"/>
</dbReference>
<dbReference type="RefSeq" id="WP_030005314.1">
    <property type="nucleotide sequence ID" value="NC_022549.1"/>
</dbReference>
<dbReference type="PANTHER" id="PTHR33434:SF2">
    <property type="entry name" value="FATTY ACID-BINDING PROTEIN TM_1468"/>
    <property type="match status" value="1"/>
</dbReference>
<keyword evidence="1" id="KW-0446">Lipid-binding</keyword>
<dbReference type="Gene3D" id="3.30.1180.10">
    <property type="match status" value="1"/>
</dbReference>
<dbReference type="PROSITE" id="PS51482">
    <property type="entry name" value="DEGV"/>
    <property type="match status" value="1"/>
</dbReference>
<dbReference type="NCBIfam" id="TIGR00762">
    <property type="entry name" value="DegV"/>
    <property type="match status" value="1"/>
</dbReference>
<dbReference type="HOGENOM" id="CLU_048251_4_3_14"/>
<dbReference type="EMBL" id="FO681348">
    <property type="protein sequence ID" value="CCV66454.1"/>
    <property type="molecule type" value="Genomic_DNA"/>
</dbReference>
<evidence type="ECO:0000313" key="2">
    <source>
        <dbReference type="EMBL" id="CCV66454.1"/>
    </source>
</evidence>
<dbReference type="Proteomes" id="UP000032737">
    <property type="component" value="Chromosome"/>
</dbReference>
<dbReference type="InterPro" id="IPR050270">
    <property type="entry name" value="DegV_domain_contain"/>
</dbReference>
<dbReference type="STRING" id="61635.BN85314330"/>
<dbReference type="OrthoDB" id="388177at2"/>
<dbReference type="KEGG" id="abra:BN85314330"/>
<proteinExistence type="predicted"/>
<dbReference type="Pfam" id="PF02645">
    <property type="entry name" value="DegV"/>
    <property type="match status" value="1"/>
</dbReference>
<dbReference type="InterPro" id="IPR043168">
    <property type="entry name" value="DegV_C"/>
</dbReference>